<evidence type="ECO:0000256" key="11">
    <source>
        <dbReference type="PIRSR" id="PIRSR000463-1"/>
    </source>
</evidence>
<dbReference type="Gene3D" id="3.20.20.80">
    <property type="entry name" value="Glycosidases"/>
    <property type="match status" value="1"/>
</dbReference>
<dbReference type="GO" id="GO:0004553">
    <property type="term" value="F:hydrolase activity, hydrolyzing O-glycosyl compounds"/>
    <property type="evidence" value="ECO:0007669"/>
    <property type="project" value="InterPro"/>
</dbReference>
<accession>A0A840AAQ1</accession>
<dbReference type="Pfam" id="PF02806">
    <property type="entry name" value="Alpha-amylase_C"/>
    <property type="match status" value="1"/>
</dbReference>
<dbReference type="CDD" id="cd02855">
    <property type="entry name" value="E_set_GBE_prok_N"/>
    <property type="match status" value="1"/>
</dbReference>
<protein>
    <recommendedName>
        <fullName evidence="10">1,4-alpha-glucan branching enzyme GlgB</fullName>
        <ecNumber evidence="10">2.4.1.18</ecNumber>
    </recommendedName>
    <alternativeName>
        <fullName evidence="10">1,4-alpha-D-glucan:1,4-alpha-D-glucan 6-glucosyl-transferase</fullName>
    </alternativeName>
    <alternativeName>
        <fullName evidence="10">Alpha-(1-&gt;4)-glucan branching enzyme</fullName>
    </alternativeName>
    <alternativeName>
        <fullName evidence="10">Glycogen branching enzyme</fullName>
        <shortName evidence="10">BE</shortName>
    </alternativeName>
</protein>
<comment type="catalytic activity">
    <reaction evidence="1 10">
        <text>Transfers a segment of a (1-&gt;4)-alpha-D-glucan chain to a primary hydroxy group in a similar glucan chain.</text>
        <dbReference type="EC" id="2.4.1.18"/>
    </reaction>
</comment>
<reference evidence="13 14" key="1">
    <citation type="submission" date="2020-08" db="EMBL/GenBank/DDBJ databases">
        <title>Genomic Encyclopedia of Type Strains, Phase IV (KMG-IV): sequencing the most valuable type-strain genomes for metagenomic binning, comparative biology and taxonomic classification.</title>
        <authorList>
            <person name="Goeker M."/>
        </authorList>
    </citation>
    <scope>NUCLEOTIDE SEQUENCE [LARGE SCALE GENOMIC DNA]</scope>
    <source>
        <strain evidence="13 14">DSM 19979</strain>
    </source>
</reference>
<evidence type="ECO:0000256" key="1">
    <source>
        <dbReference type="ARBA" id="ARBA00000826"/>
    </source>
</evidence>
<dbReference type="EMBL" id="JACIDJ010000002">
    <property type="protein sequence ID" value="MBB3897972.1"/>
    <property type="molecule type" value="Genomic_DNA"/>
</dbReference>
<dbReference type="InterPro" id="IPR006048">
    <property type="entry name" value="A-amylase/branching_C"/>
</dbReference>
<evidence type="ECO:0000313" key="14">
    <source>
        <dbReference type="Proteomes" id="UP000553193"/>
    </source>
</evidence>
<dbReference type="InterPro" id="IPR006047">
    <property type="entry name" value="GH13_cat_dom"/>
</dbReference>
<dbReference type="Proteomes" id="UP000553193">
    <property type="component" value="Unassembled WGS sequence"/>
</dbReference>
<dbReference type="PIRSF" id="PIRSF000463">
    <property type="entry name" value="GlgB"/>
    <property type="match status" value="1"/>
</dbReference>
<dbReference type="RefSeq" id="WP_184383080.1">
    <property type="nucleotide sequence ID" value="NZ_JACIDJ010000002.1"/>
</dbReference>
<keyword evidence="14" id="KW-1185">Reference proteome</keyword>
<dbReference type="AlphaFoldDB" id="A0A840AAQ1"/>
<keyword evidence="6 10" id="KW-0328">Glycosyltransferase</keyword>
<dbReference type="InterPro" id="IPR004193">
    <property type="entry name" value="Glyco_hydro_13_N"/>
</dbReference>
<dbReference type="HAMAP" id="MF_00685">
    <property type="entry name" value="GlgB"/>
    <property type="match status" value="1"/>
</dbReference>
<dbReference type="EC" id="2.4.1.18" evidence="10"/>
<dbReference type="GO" id="GO:0005978">
    <property type="term" value="P:glycogen biosynthetic process"/>
    <property type="evidence" value="ECO:0007669"/>
    <property type="project" value="UniProtKB-UniRule"/>
</dbReference>
<dbReference type="InterPro" id="IPR013783">
    <property type="entry name" value="Ig-like_fold"/>
</dbReference>
<comment type="similarity">
    <text evidence="4 10">Belongs to the glycosyl hydrolase 13 family. GlgB subfamily.</text>
</comment>
<proteinExistence type="inferred from homology"/>
<dbReference type="InterPro" id="IPR017853">
    <property type="entry name" value="GH"/>
</dbReference>
<dbReference type="Pfam" id="PF00128">
    <property type="entry name" value="Alpha-amylase"/>
    <property type="match status" value="1"/>
</dbReference>
<evidence type="ECO:0000256" key="3">
    <source>
        <dbReference type="ARBA" id="ARBA00004964"/>
    </source>
</evidence>
<dbReference type="SUPFAM" id="SSF51011">
    <property type="entry name" value="Glycosyl hydrolase domain"/>
    <property type="match status" value="1"/>
</dbReference>
<name>A0A840AAQ1_9PROT</name>
<keyword evidence="5 10" id="KW-0321">Glycogen metabolism</keyword>
<dbReference type="InterPro" id="IPR006407">
    <property type="entry name" value="GlgB"/>
</dbReference>
<dbReference type="FunFam" id="2.60.40.1180:FF:000002">
    <property type="entry name" value="1,4-alpha-glucan branching enzyme GlgB"/>
    <property type="match status" value="1"/>
</dbReference>
<evidence type="ECO:0000256" key="8">
    <source>
        <dbReference type="ARBA" id="ARBA00023056"/>
    </source>
</evidence>
<gene>
    <name evidence="10" type="primary">glgB</name>
    <name evidence="13" type="ORF">GGQ83_001409</name>
</gene>
<keyword evidence="8 10" id="KW-0320">Glycogen biosynthesis</keyword>
<sequence length="742" mass="82109">MEDWRASEAELTSFLAAAHGDPFALLGPHATEGGVVWRAFFPGASRVEALLPQGSRPLAPRGEQGFFEGFLPGVRREACTRLRVHEPAGARDVHDAYALGPALGPLDDHLLLEGTHHRLHERLGAHPGTHGGVVGTRFAVWAPHAKRVSVVGDFNFWDGRRHTMRRRVDSGIWELFLPGIGPGTVYKYELLGPAGTLLPLKADPFGFAAEMRPANASVVADLDGFEWTDAAWMSARAKSAPRTQPMSVYEVHAPSWKRHPDGRFWNWDELAADLIPYVRSLGFTHIQLMPVMEHPLDASWGYQPVGMHAVTARLGGPRGLMRFINAAHEAGLGVLLDWVPAHFPQDAHGLARFDGTPLFEHPDPQRGFHPDWGTAIYDYGRTEVRAFLASNAMFWIERFHADGLRVDAVSSMIHLDYSRGPGEWSPNPDGGNDNRDAIACLRHINALVKRAGQGAVMIAEEATDWSGVTAPAEEGGLGFDFKWNMGWMNDTLRYVAKEPIHRGWHHQLMNFSLMYAFNENFILPLSHDEVVHGKGSLLGRMPKGGDGADDWQRFANLRAYLGYMWGHPGKKLLFMGNEIAQWREWSEARELDWWLLQHARHTGVQTLVRDLNALHQALPALHAADAQPEGFHWIDADDSADCTFTWLRHDGDGGAPVAVLCNFTAAPREAHLIGLPAAGRWRELLNTDATVYGGSGLGNLGVVRARDMPAFGQPASAWVMLPPLAVVYLAPEEWPPPEENDA</sequence>
<feature type="active site" description="Proton donor" evidence="10 11">
    <location>
        <position position="460"/>
    </location>
</feature>
<dbReference type="InterPro" id="IPR014756">
    <property type="entry name" value="Ig_E-set"/>
</dbReference>
<keyword evidence="7 10" id="KW-0808">Transferase</keyword>
<comment type="function">
    <text evidence="2 10">Catalyzes the formation of the alpha-1,6-glucosidic linkages in glycogen by scission of a 1,4-alpha-linked oligosaccharide from growing alpha-1,4-glucan chains and the subsequent attachment of the oligosaccharide to the alpha-1,6 position.</text>
</comment>
<evidence type="ECO:0000313" key="13">
    <source>
        <dbReference type="EMBL" id="MBB3897972.1"/>
    </source>
</evidence>
<evidence type="ECO:0000256" key="4">
    <source>
        <dbReference type="ARBA" id="ARBA00009000"/>
    </source>
</evidence>
<dbReference type="PANTHER" id="PTHR43651:SF3">
    <property type="entry name" value="1,4-ALPHA-GLUCAN-BRANCHING ENZYME"/>
    <property type="match status" value="1"/>
</dbReference>
<comment type="subunit">
    <text evidence="10">Monomer.</text>
</comment>
<dbReference type="GO" id="GO:0003844">
    <property type="term" value="F:1,4-alpha-glucan branching enzyme activity"/>
    <property type="evidence" value="ECO:0007669"/>
    <property type="project" value="UniProtKB-UniRule"/>
</dbReference>
<dbReference type="NCBIfam" id="NF003811">
    <property type="entry name" value="PRK05402.1"/>
    <property type="match status" value="1"/>
</dbReference>
<evidence type="ECO:0000256" key="10">
    <source>
        <dbReference type="HAMAP-Rule" id="MF_00685"/>
    </source>
</evidence>
<comment type="caution">
    <text evidence="13">The sequence shown here is derived from an EMBL/GenBank/DDBJ whole genome shotgun (WGS) entry which is preliminary data.</text>
</comment>
<dbReference type="UniPathway" id="UPA00164"/>
<dbReference type="InterPro" id="IPR054169">
    <property type="entry name" value="GlgB_N"/>
</dbReference>
<evidence type="ECO:0000256" key="6">
    <source>
        <dbReference type="ARBA" id="ARBA00022676"/>
    </source>
</evidence>
<dbReference type="NCBIfam" id="TIGR01515">
    <property type="entry name" value="branching_enzym"/>
    <property type="match status" value="1"/>
</dbReference>
<dbReference type="FunFam" id="3.20.20.80:FF:000003">
    <property type="entry name" value="1,4-alpha-glucan branching enzyme GlgB"/>
    <property type="match status" value="1"/>
</dbReference>
<dbReference type="InterPro" id="IPR037439">
    <property type="entry name" value="Branching_enzy"/>
</dbReference>
<organism evidence="13 14">
    <name type="scientific">Roseococcus suduntuyensis</name>
    <dbReference type="NCBI Taxonomy" id="455361"/>
    <lineage>
        <taxon>Bacteria</taxon>
        <taxon>Pseudomonadati</taxon>
        <taxon>Pseudomonadota</taxon>
        <taxon>Alphaproteobacteria</taxon>
        <taxon>Acetobacterales</taxon>
        <taxon>Roseomonadaceae</taxon>
        <taxon>Roseococcus</taxon>
    </lineage>
</organism>
<comment type="pathway">
    <text evidence="3 10">Glycan biosynthesis; glycogen biosynthesis.</text>
</comment>
<dbReference type="CDD" id="cd11322">
    <property type="entry name" value="AmyAc_Glg_BE"/>
    <property type="match status" value="1"/>
</dbReference>
<dbReference type="FunFam" id="2.60.40.10:FF:000169">
    <property type="entry name" value="1,4-alpha-glucan branching enzyme GlgB"/>
    <property type="match status" value="1"/>
</dbReference>
<keyword evidence="9 10" id="KW-0119">Carbohydrate metabolism</keyword>
<evidence type="ECO:0000256" key="2">
    <source>
        <dbReference type="ARBA" id="ARBA00002953"/>
    </source>
</evidence>
<dbReference type="InterPro" id="IPR013780">
    <property type="entry name" value="Glyco_hydro_b"/>
</dbReference>
<evidence type="ECO:0000256" key="5">
    <source>
        <dbReference type="ARBA" id="ARBA00022600"/>
    </source>
</evidence>
<evidence type="ECO:0000256" key="9">
    <source>
        <dbReference type="ARBA" id="ARBA00023277"/>
    </source>
</evidence>
<dbReference type="NCBIfam" id="NF008967">
    <property type="entry name" value="PRK12313.1"/>
    <property type="match status" value="1"/>
</dbReference>
<dbReference type="GO" id="GO:0005829">
    <property type="term" value="C:cytosol"/>
    <property type="evidence" value="ECO:0007669"/>
    <property type="project" value="TreeGrafter"/>
</dbReference>
<dbReference type="PANTHER" id="PTHR43651">
    <property type="entry name" value="1,4-ALPHA-GLUCAN-BRANCHING ENZYME"/>
    <property type="match status" value="1"/>
</dbReference>
<dbReference type="SMART" id="SM00642">
    <property type="entry name" value="Aamy"/>
    <property type="match status" value="1"/>
</dbReference>
<feature type="domain" description="Glycosyl hydrolase family 13 catalytic" evidence="12">
    <location>
        <begin position="250"/>
        <end position="615"/>
    </location>
</feature>
<dbReference type="Pfam" id="PF22019">
    <property type="entry name" value="GlgB_N"/>
    <property type="match status" value="1"/>
</dbReference>
<dbReference type="SUPFAM" id="SSF51445">
    <property type="entry name" value="(Trans)glycosidases"/>
    <property type="match status" value="1"/>
</dbReference>
<dbReference type="GO" id="GO:0043169">
    <property type="term" value="F:cation binding"/>
    <property type="evidence" value="ECO:0007669"/>
    <property type="project" value="InterPro"/>
</dbReference>
<dbReference type="Gene3D" id="2.60.40.1180">
    <property type="entry name" value="Golgi alpha-mannosidase II"/>
    <property type="match status" value="1"/>
</dbReference>
<evidence type="ECO:0000256" key="7">
    <source>
        <dbReference type="ARBA" id="ARBA00022679"/>
    </source>
</evidence>
<feature type="active site" description="Nucleophile" evidence="10 11">
    <location>
        <position position="407"/>
    </location>
</feature>
<evidence type="ECO:0000259" key="12">
    <source>
        <dbReference type="SMART" id="SM00642"/>
    </source>
</evidence>
<dbReference type="SUPFAM" id="SSF81296">
    <property type="entry name" value="E set domains"/>
    <property type="match status" value="2"/>
</dbReference>
<dbReference type="InterPro" id="IPR044143">
    <property type="entry name" value="GlgB_N_E_set_prok"/>
</dbReference>
<dbReference type="Pfam" id="PF02922">
    <property type="entry name" value="CBM_48"/>
    <property type="match status" value="1"/>
</dbReference>
<dbReference type="Gene3D" id="2.60.40.10">
    <property type="entry name" value="Immunoglobulins"/>
    <property type="match status" value="2"/>
</dbReference>